<dbReference type="Proteomes" id="UP000241769">
    <property type="component" value="Unassembled WGS sequence"/>
</dbReference>
<dbReference type="InParanoid" id="A0A2P6NK68"/>
<feature type="region of interest" description="Disordered" evidence="3">
    <location>
        <begin position="382"/>
        <end position="413"/>
    </location>
</feature>
<evidence type="ECO:0000313" key="5">
    <source>
        <dbReference type="EMBL" id="PRP84319.1"/>
    </source>
</evidence>
<dbReference type="CDD" id="cd00590">
    <property type="entry name" value="RRM_SF"/>
    <property type="match status" value="2"/>
</dbReference>
<evidence type="ECO:0000256" key="1">
    <source>
        <dbReference type="ARBA" id="ARBA00022884"/>
    </source>
</evidence>
<proteinExistence type="predicted"/>
<reference evidence="5 6" key="1">
    <citation type="journal article" date="2018" name="Genome Biol. Evol.">
        <title>Multiple Roots of Fruiting Body Formation in Amoebozoa.</title>
        <authorList>
            <person name="Hillmann F."/>
            <person name="Forbes G."/>
            <person name="Novohradska S."/>
            <person name="Ferling I."/>
            <person name="Riege K."/>
            <person name="Groth M."/>
            <person name="Westermann M."/>
            <person name="Marz M."/>
            <person name="Spaller T."/>
            <person name="Winckler T."/>
            <person name="Schaap P."/>
            <person name="Glockner G."/>
        </authorList>
    </citation>
    <scope>NUCLEOTIDE SEQUENCE [LARGE SCALE GENOMIC DNA]</scope>
    <source>
        <strain evidence="5 6">Jena</strain>
    </source>
</reference>
<protein>
    <recommendedName>
        <fullName evidence="4">RRM domain-containing protein</fullName>
    </recommendedName>
</protein>
<dbReference type="InterPro" id="IPR035979">
    <property type="entry name" value="RBD_domain_sf"/>
</dbReference>
<dbReference type="SMART" id="SM00360">
    <property type="entry name" value="RRM"/>
    <property type="match status" value="3"/>
</dbReference>
<organism evidence="5 6">
    <name type="scientific">Planoprotostelium fungivorum</name>
    <dbReference type="NCBI Taxonomy" id="1890364"/>
    <lineage>
        <taxon>Eukaryota</taxon>
        <taxon>Amoebozoa</taxon>
        <taxon>Evosea</taxon>
        <taxon>Variosea</taxon>
        <taxon>Cavosteliida</taxon>
        <taxon>Cavosteliaceae</taxon>
        <taxon>Planoprotostelium</taxon>
    </lineage>
</organism>
<dbReference type="SUPFAM" id="SSF54928">
    <property type="entry name" value="RNA-binding domain, RBD"/>
    <property type="match status" value="2"/>
</dbReference>
<keyword evidence="1 2" id="KW-0694">RNA-binding</keyword>
<evidence type="ECO:0000256" key="3">
    <source>
        <dbReference type="SAM" id="MobiDB-lite"/>
    </source>
</evidence>
<accession>A0A2P6NK68</accession>
<keyword evidence="6" id="KW-1185">Reference proteome</keyword>
<name>A0A2P6NK68_9EUKA</name>
<dbReference type="GO" id="GO:0003723">
    <property type="term" value="F:RNA binding"/>
    <property type="evidence" value="ECO:0007669"/>
    <property type="project" value="UniProtKB-UniRule"/>
</dbReference>
<dbReference type="EMBL" id="MDYQ01000065">
    <property type="protein sequence ID" value="PRP84319.1"/>
    <property type="molecule type" value="Genomic_DNA"/>
</dbReference>
<evidence type="ECO:0000256" key="2">
    <source>
        <dbReference type="PROSITE-ProRule" id="PRU00176"/>
    </source>
</evidence>
<dbReference type="PANTHER" id="PTHR21245">
    <property type="entry name" value="HETEROGENEOUS NUCLEAR RIBONUCLEOPROTEIN"/>
    <property type="match status" value="1"/>
</dbReference>
<feature type="region of interest" description="Disordered" evidence="3">
    <location>
        <begin position="68"/>
        <end position="117"/>
    </location>
</feature>
<comment type="caution">
    <text evidence="5">The sequence shown here is derived from an EMBL/GenBank/DDBJ whole genome shotgun (WGS) entry which is preliminary data.</text>
</comment>
<dbReference type="Gene3D" id="3.30.70.330">
    <property type="match status" value="3"/>
</dbReference>
<dbReference type="AlphaFoldDB" id="A0A2P6NK68"/>
<feature type="domain" description="RRM" evidence="4">
    <location>
        <begin position="122"/>
        <end position="198"/>
    </location>
</feature>
<feature type="domain" description="RRM" evidence="4">
    <location>
        <begin position="302"/>
        <end position="380"/>
    </location>
</feature>
<dbReference type="InterPro" id="IPR000504">
    <property type="entry name" value="RRM_dom"/>
</dbReference>
<gene>
    <name evidence="5" type="ORF">PROFUN_07620</name>
</gene>
<dbReference type="STRING" id="1890364.A0A2P6NK68"/>
<feature type="compositionally biased region" description="Polar residues" evidence="3">
    <location>
        <begin position="92"/>
        <end position="103"/>
    </location>
</feature>
<dbReference type="PROSITE" id="PS50102">
    <property type="entry name" value="RRM"/>
    <property type="match status" value="3"/>
</dbReference>
<evidence type="ECO:0000259" key="4">
    <source>
        <dbReference type="PROSITE" id="PS50102"/>
    </source>
</evidence>
<feature type="compositionally biased region" description="Low complexity" evidence="3">
    <location>
        <begin position="69"/>
        <end position="91"/>
    </location>
</feature>
<sequence length="499" mass="55816">MDAEKKRKEPQRDWFDDRVVKNAMGSLKQSIEAALSQFRETVKETTEQIINEKWLIQHVDRIMSEESLPAQTDSQTTASSTPSESNTPSTSDVQTQDIHTNDTGRGPSSDEFHPDDDEEETFNIWVGNLALLTNELELMQAFSTFGEVVLTRIFRDIETGTSRGFGFVHFKTRAAMEQALNGNITLRGSQCKISQSSQKKSLLFVGNLPYAMSSDQVKKALDDIMEPEKIKITQFELKTGPPPDHRSRGFAFVGFSSHSQAETARKILREKPVGNNIARTQWAENRTNANAQVDDDIMQRVKTVYVSDIPASISDTTLRSFFIEFGVILHCNLVRHANSRESRGFAFIEFAEREAAERALSMNGKEIADGLSIRVELAKPSNKREGGVRPGGPKVWDGRGAGGRPGMPQTIMPPHKRMKFEEKPFYNAPVPPQMMAPPVMMNHGMYNYGMMTPNYNQPLPHLTPPVLAPVPPRIPNFQMNGVVNAGAPPQLYPGYYNGR</sequence>
<evidence type="ECO:0000313" key="6">
    <source>
        <dbReference type="Proteomes" id="UP000241769"/>
    </source>
</evidence>
<dbReference type="OrthoDB" id="3800936at2759"/>
<feature type="domain" description="RRM" evidence="4">
    <location>
        <begin position="201"/>
        <end position="285"/>
    </location>
</feature>
<dbReference type="Pfam" id="PF00076">
    <property type="entry name" value="RRM_1"/>
    <property type="match status" value="3"/>
</dbReference>
<dbReference type="InterPro" id="IPR012677">
    <property type="entry name" value="Nucleotide-bd_a/b_plait_sf"/>
</dbReference>